<dbReference type="EMBL" id="LJIJ01000716">
    <property type="protein sequence ID" value="ODM95063.1"/>
    <property type="molecule type" value="Genomic_DNA"/>
</dbReference>
<organism evidence="1 2">
    <name type="scientific">Orchesella cincta</name>
    <name type="common">Springtail</name>
    <name type="synonym">Podura cincta</name>
    <dbReference type="NCBI Taxonomy" id="48709"/>
    <lineage>
        <taxon>Eukaryota</taxon>
        <taxon>Metazoa</taxon>
        <taxon>Ecdysozoa</taxon>
        <taxon>Arthropoda</taxon>
        <taxon>Hexapoda</taxon>
        <taxon>Collembola</taxon>
        <taxon>Entomobryomorpha</taxon>
        <taxon>Entomobryoidea</taxon>
        <taxon>Orchesellidae</taxon>
        <taxon>Orchesellinae</taxon>
        <taxon>Orchesella</taxon>
    </lineage>
</organism>
<comment type="caution">
    <text evidence="1">The sequence shown here is derived from an EMBL/GenBank/DDBJ whole genome shotgun (WGS) entry which is preliminary data.</text>
</comment>
<protein>
    <submittedName>
        <fullName evidence="1">Uncharacterized protein</fullName>
    </submittedName>
</protein>
<keyword evidence="2" id="KW-1185">Reference proteome</keyword>
<sequence>MRCAILSVNVSNNPVNNRLSGTIKVSGLPEDVPFRTKFPEAVTKFDSCSSLHEIMPVICSMLNFLDDHGYKIISSTNVTGFRSGQSGETFLIWNLGIP</sequence>
<proteinExistence type="predicted"/>
<reference evidence="1 2" key="1">
    <citation type="journal article" date="2016" name="Genome Biol. Evol.">
        <title>Gene Family Evolution Reflects Adaptation to Soil Environmental Stressors in the Genome of the Collembolan Orchesella cincta.</title>
        <authorList>
            <person name="Faddeeva-Vakhrusheva A."/>
            <person name="Derks M.F."/>
            <person name="Anvar S.Y."/>
            <person name="Agamennone V."/>
            <person name="Suring W."/>
            <person name="Smit S."/>
            <person name="van Straalen N.M."/>
            <person name="Roelofs D."/>
        </authorList>
    </citation>
    <scope>NUCLEOTIDE SEQUENCE [LARGE SCALE GENOMIC DNA]</scope>
    <source>
        <tissue evidence="1">Mixed pool</tissue>
    </source>
</reference>
<dbReference type="AlphaFoldDB" id="A0A1D2MPU4"/>
<evidence type="ECO:0000313" key="2">
    <source>
        <dbReference type="Proteomes" id="UP000094527"/>
    </source>
</evidence>
<dbReference type="Proteomes" id="UP000094527">
    <property type="component" value="Unassembled WGS sequence"/>
</dbReference>
<accession>A0A1D2MPU4</accession>
<evidence type="ECO:0000313" key="1">
    <source>
        <dbReference type="EMBL" id="ODM95063.1"/>
    </source>
</evidence>
<name>A0A1D2MPU4_ORCCI</name>
<gene>
    <name evidence="1" type="ORF">Ocin01_11609</name>
</gene>